<gene>
    <name evidence="11" type="ORF">CDD82_6716</name>
</gene>
<feature type="compositionally biased region" description="Gly residues" evidence="7">
    <location>
        <begin position="560"/>
        <end position="569"/>
    </location>
</feature>
<organism evidence="11 12">
    <name type="scientific">Ophiocordyceps australis</name>
    <dbReference type="NCBI Taxonomy" id="1399860"/>
    <lineage>
        <taxon>Eukaryota</taxon>
        <taxon>Fungi</taxon>
        <taxon>Dikarya</taxon>
        <taxon>Ascomycota</taxon>
        <taxon>Pezizomycotina</taxon>
        <taxon>Sordariomycetes</taxon>
        <taxon>Hypocreomycetidae</taxon>
        <taxon>Hypocreales</taxon>
        <taxon>Ophiocordycipitaceae</taxon>
        <taxon>Ophiocordyceps</taxon>
    </lineage>
</organism>
<dbReference type="GO" id="GO:0009272">
    <property type="term" value="P:fungal-type cell wall biogenesis"/>
    <property type="evidence" value="ECO:0007669"/>
    <property type="project" value="TreeGrafter"/>
</dbReference>
<dbReference type="PANTHER" id="PTHR31145">
    <property type="entry name" value="INTEGRAL MEMBRANE PROTEIN (AFU_ORTHOLOGUE AFUA_7G01610)"/>
    <property type="match status" value="1"/>
</dbReference>
<evidence type="ECO:0000259" key="9">
    <source>
        <dbReference type="Pfam" id="PF06011"/>
    </source>
</evidence>
<feature type="transmembrane region" description="Helical" evidence="8">
    <location>
        <begin position="363"/>
        <end position="383"/>
    </location>
</feature>
<feature type="domain" description="ML-like" evidence="10">
    <location>
        <begin position="1"/>
        <end position="41"/>
    </location>
</feature>
<feature type="transmembrane region" description="Helical" evidence="8">
    <location>
        <begin position="420"/>
        <end position="439"/>
    </location>
</feature>
<evidence type="ECO:0000256" key="1">
    <source>
        <dbReference type="ARBA" id="ARBA00004141"/>
    </source>
</evidence>
<dbReference type="Pfam" id="PF06011">
    <property type="entry name" value="TRP"/>
    <property type="match status" value="1"/>
</dbReference>
<name>A0A2C5XZ49_9HYPO</name>
<comment type="similarity">
    <text evidence="2">Belongs to the transient receptor potential (TRP) ion channel family.</text>
</comment>
<keyword evidence="4" id="KW-0732">Signal</keyword>
<dbReference type="GO" id="GO:0016020">
    <property type="term" value="C:membrane"/>
    <property type="evidence" value="ECO:0007669"/>
    <property type="project" value="UniProtKB-SubCell"/>
</dbReference>
<feature type="transmembrane region" description="Helical" evidence="8">
    <location>
        <begin position="389"/>
        <end position="408"/>
    </location>
</feature>
<reference evidence="11 12" key="1">
    <citation type="submission" date="2017-06" db="EMBL/GenBank/DDBJ databases">
        <title>Ant-infecting Ophiocordyceps genomes reveal a high diversity of potential behavioral manipulation genes and a possible major role for enterotoxins.</title>
        <authorList>
            <person name="De Bekker C."/>
            <person name="Evans H.C."/>
            <person name="Brachmann A."/>
            <person name="Hughes D.P."/>
        </authorList>
    </citation>
    <scope>NUCLEOTIDE SEQUENCE [LARGE SCALE GENOMIC DNA]</scope>
    <source>
        <strain evidence="11 12">1348a</strain>
    </source>
</reference>
<evidence type="ECO:0000256" key="4">
    <source>
        <dbReference type="ARBA" id="ARBA00022729"/>
    </source>
</evidence>
<accession>A0A2C5XZ49</accession>
<evidence type="ECO:0000256" key="3">
    <source>
        <dbReference type="ARBA" id="ARBA00022692"/>
    </source>
</evidence>
<comment type="caution">
    <text evidence="11">The sequence shown here is derived from an EMBL/GenBank/DDBJ whole genome shotgun (WGS) entry which is preliminary data.</text>
</comment>
<proteinExistence type="inferred from homology"/>
<dbReference type="InterPro" id="IPR040241">
    <property type="entry name" value="TRP_Flc/Pkd2-like"/>
</dbReference>
<dbReference type="PANTHER" id="PTHR31145:SF5">
    <property type="entry name" value="DUF907 DOMAIN PROTEIN (AFU_ORTHOLOGUE AFUA_2G06100)"/>
    <property type="match status" value="1"/>
</dbReference>
<evidence type="ECO:0000256" key="6">
    <source>
        <dbReference type="ARBA" id="ARBA00023136"/>
    </source>
</evidence>
<evidence type="ECO:0000256" key="7">
    <source>
        <dbReference type="SAM" id="MobiDB-lite"/>
    </source>
</evidence>
<keyword evidence="5 8" id="KW-1133">Transmembrane helix</keyword>
<keyword evidence="6 8" id="KW-0472">Membrane</keyword>
<comment type="subcellular location">
    <subcellularLocation>
        <location evidence="1">Membrane</location>
        <topology evidence="1">Multi-pass membrane protein</topology>
    </subcellularLocation>
</comment>
<dbReference type="GO" id="GO:0055085">
    <property type="term" value="P:transmembrane transport"/>
    <property type="evidence" value="ECO:0007669"/>
    <property type="project" value="TreeGrafter"/>
</dbReference>
<dbReference type="InterPro" id="IPR010308">
    <property type="entry name" value="TRP_C"/>
</dbReference>
<evidence type="ECO:0000256" key="5">
    <source>
        <dbReference type="ARBA" id="ARBA00022989"/>
    </source>
</evidence>
<keyword evidence="3 8" id="KW-0812">Transmembrane</keyword>
<evidence type="ECO:0000256" key="8">
    <source>
        <dbReference type="SAM" id="Phobius"/>
    </source>
</evidence>
<evidence type="ECO:0008006" key="13">
    <source>
        <dbReference type="Google" id="ProtNLM"/>
    </source>
</evidence>
<feature type="domain" description="TRP C-terminal" evidence="9">
    <location>
        <begin position="47"/>
        <end position="497"/>
    </location>
</feature>
<dbReference type="OrthoDB" id="2115177at2759"/>
<evidence type="ECO:0000313" key="11">
    <source>
        <dbReference type="EMBL" id="PHH71148.1"/>
    </source>
</evidence>
<evidence type="ECO:0000313" key="12">
    <source>
        <dbReference type="Proteomes" id="UP000224854"/>
    </source>
</evidence>
<dbReference type="EMBL" id="NJEU01000713">
    <property type="protein sequence ID" value="PHH71148.1"/>
    <property type="molecule type" value="Genomic_DNA"/>
</dbReference>
<dbReference type="InterPro" id="IPR032800">
    <property type="entry name" value="TRP_N"/>
</dbReference>
<evidence type="ECO:0000259" key="10">
    <source>
        <dbReference type="Pfam" id="PF14558"/>
    </source>
</evidence>
<sequence>MVPPIAFQVPDIAAQATLELKSLDDKSNVACIQSQVSNGKTANVPVVGYVVASFVGVAMVGTGISSAATALSGAGSGAVGSPSPSITETFTWVQTMAMTGMSSVNYPLVCRRFFANVGFAVGIVSWQDLQRAIDNVRAKTGGNLTEDSVDYLHNATLVFPDNSTTNSHHGSLRVKRGLDAFASLVARQAAADKSDPTSVTFQHAVKGIQAYAEQLSVPKSNVFMTALLIVAIAIAAIVVGILLVKVVLEFWALFGSFPKSLAGFRKHYWGSIARTITSLILVLYGIWVLYCIYQFTHGDSWAAKTLAGVTLAIFTAVLAFFTYKIWSIARRLKNDVGDASGLYYDKDTWVKYSLFYESYKRDYWWLFIPAIVYMFAKGCVLALGDGHGMIQSIAQLSIESVMLILLLWSRPYERKSGNVINIVIAVVRVLSIVCVLVFVEEFGIRQTTQTVAGVVLIVIQSTLTGVLAILIIWNAVNACCKANPHRKRRKELEKDNRESDLLTPLDARNSLLRSHSRTGALTPAFSVTSDYKEKSAHRPNTPERYLAEYSDAGHQSPPSGAGGGAAPAG</sequence>
<protein>
    <recommendedName>
        <fullName evidence="13">TRP C-terminal domain-containing protein</fullName>
    </recommendedName>
</protein>
<evidence type="ECO:0000256" key="2">
    <source>
        <dbReference type="ARBA" id="ARBA00010642"/>
    </source>
</evidence>
<keyword evidence="12" id="KW-1185">Reference proteome</keyword>
<feature type="transmembrane region" description="Helical" evidence="8">
    <location>
        <begin position="275"/>
        <end position="295"/>
    </location>
</feature>
<dbReference type="Proteomes" id="UP000224854">
    <property type="component" value="Unassembled WGS sequence"/>
</dbReference>
<dbReference type="Pfam" id="PF14558">
    <property type="entry name" value="TRP_N"/>
    <property type="match status" value="1"/>
</dbReference>
<feature type="transmembrane region" description="Helical" evidence="8">
    <location>
        <begin position="222"/>
        <end position="254"/>
    </location>
</feature>
<dbReference type="AlphaFoldDB" id="A0A2C5XZ49"/>
<feature type="transmembrane region" description="Helical" evidence="8">
    <location>
        <begin position="301"/>
        <end position="323"/>
    </location>
</feature>
<feature type="region of interest" description="Disordered" evidence="7">
    <location>
        <begin position="530"/>
        <end position="569"/>
    </location>
</feature>
<feature type="transmembrane region" description="Helical" evidence="8">
    <location>
        <begin position="451"/>
        <end position="480"/>
    </location>
</feature>